<evidence type="ECO:0000256" key="10">
    <source>
        <dbReference type="PIRSR" id="PIRSR000018-51"/>
    </source>
</evidence>
<evidence type="ECO:0000256" key="5">
    <source>
        <dbReference type="ARBA" id="ARBA00022729"/>
    </source>
</evidence>
<keyword evidence="3 9" id="KW-0349">Heme</keyword>
<feature type="binding site" description="axial binding residue" evidence="10">
    <location>
        <position position="361"/>
    </location>
    <ligand>
        <name>heme c</name>
        <dbReference type="ChEBI" id="CHEBI:61717"/>
        <label>3</label>
    </ligand>
    <ligandPart>
        <name>Fe</name>
        <dbReference type="ChEBI" id="CHEBI:18248"/>
    </ligandPart>
</feature>
<keyword evidence="2" id="KW-1003">Cell membrane</keyword>
<evidence type="ECO:0000256" key="9">
    <source>
        <dbReference type="PIRSR" id="PIRSR000018-50"/>
    </source>
</evidence>
<gene>
    <name evidence="13" type="ORF">CQW29_21935</name>
</gene>
<keyword evidence="6" id="KW-0677">Repeat</keyword>
<keyword evidence="11" id="KW-0812">Transmembrane</keyword>
<feature type="binding site" description="axial binding residue" evidence="10">
    <location>
        <position position="80"/>
    </location>
    <ligand>
        <name>heme c</name>
        <dbReference type="ChEBI" id="CHEBI:61717"/>
        <label>1</label>
    </ligand>
    <ligandPart>
        <name>Fe</name>
        <dbReference type="ChEBI" id="CHEBI:18248"/>
    </ligandPart>
</feature>
<dbReference type="AlphaFoldDB" id="A0A2S9I6C1"/>
<keyword evidence="14" id="KW-1185">Reference proteome</keyword>
<comment type="cofactor">
    <cofactor evidence="9">
        <name>heme c</name>
        <dbReference type="ChEBI" id="CHEBI:61717"/>
    </cofactor>
    <text evidence="9">Binds 3 heme c groups covalently per subunit.</text>
</comment>
<reference evidence="13 14" key="1">
    <citation type="submission" date="2017-10" db="EMBL/GenBank/DDBJ databases">
        <title>Draft genome of two endophytic bacteria isolated from 'guarana' Paullinia cupana (Mart.) Ducke.</title>
        <authorList>
            <person name="Siqueira K.A."/>
            <person name="Liotti R.G."/>
            <person name="Mendes T.A."/>
            <person name="Soares M.A."/>
        </authorList>
    </citation>
    <scope>NUCLEOTIDE SEQUENCE [LARGE SCALE GENOMIC DNA]</scope>
    <source>
        <strain evidence="13 14">342</strain>
    </source>
</reference>
<dbReference type="InterPro" id="IPR009056">
    <property type="entry name" value="Cyt_c-like_dom"/>
</dbReference>
<feature type="binding site" description="covalent" evidence="9">
    <location>
        <position position="357"/>
    </location>
    <ligand>
        <name>heme c</name>
        <dbReference type="ChEBI" id="CHEBI:61717"/>
        <label>3</label>
    </ligand>
</feature>
<organism evidence="13 14">
    <name type="scientific">Pantoea coffeiphila</name>
    <dbReference type="NCBI Taxonomy" id="1465635"/>
    <lineage>
        <taxon>Bacteria</taxon>
        <taxon>Pseudomonadati</taxon>
        <taxon>Pseudomonadota</taxon>
        <taxon>Gammaproteobacteria</taxon>
        <taxon>Enterobacterales</taxon>
        <taxon>Erwiniaceae</taxon>
        <taxon>Pantoea</taxon>
    </lineage>
</organism>
<evidence type="ECO:0000256" key="2">
    <source>
        <dbReference type="ARBA" id="ARBA00022475"/>
    </source>
</evidence>
<dbReference type="PIRSF" id="PIRSF000018">
    <property type="entry name" value="Mb_ADH_cyt_c"/>
    <property type="match status" value="1"/>
</dbReference>
<evidence type="ECO:0000256" key="6">
    <source>
        <dbReference type="ARBA" id="ARBA00022737"/>
    </source>
</evidence>
<dbReference type="EMBL" id="PDET01000020">
    <property type="protein sequence ID" value="PRD13321.1"/>
    <property type="molecule type" value="Genomic_DNA"/>
</dbReference>
<dbReference type="PANTHER" id="PTHR35008:SF8">
    <property type="entry name" value="ALCOHOL DEHYDROGENASE CYTOCHROME C SUBUNIT"/>
    <property type="match status" value="1"/>
</dbReference>
<proteinExistence type="predicted"/>
<feature type="domain" description="Cytochrome c" evidence="12">
    <location>
        <begin position="207"/>
        <end position="322"/>
    </location>
</feature>
<evidence type="ECO:0000313" key="14">
    <source>
        <dbReference type="Proteomes" id="UP000239181"/>
    </source>
</evidence>
<evidence type="ECO:0000256" key="1">
    <source>
        <dbReference type="ARBA" id="ARBA00004236"/>
    </source>
</evidence>
<keyword evidence="5" id="KW-0732">Signal</keyword>
<dbReference type="RefSeq" id="WP_105594873.1">
    <property type="nucleotide sequence ID" value="NZ_PDET01000020.1"/>
</dbReference>
<keyword evidence="4 10" id="KW-0479">Metal-binding</keyword>
<evidence type="ECO:0000256" key="4">
    <source>
        <dbReference type="ARBA" id="ARBA00022723"/>
    </source>
</evidence>
<feature type="binding site" description="covalent" evidence="9">
    <location>
        <position position="222"/>
    </location>
    <ligand>
        <name>heme c</name>
        <dbReference type="ChEBI" id="CHEBI:61717"/>
        <label>2</label>
    </ligand>
</feature>
<dbReference type="Proteomes" id="UP000239181">
    <property type="component" value="Unassembled WGS sequence"/>
</dbReference>
<evidence type="ECO:0000313" key="13">
    <source>
        <dbReference type="EMBL" id="PRD13321.1"/>
    </source>
</evidence>
<evidence type="ECO:0000256" key="3">
    <source>
        <dbReference type="ARBA" id="ARBA00022617"/>
    </source>
</evidence>
<dbReference type="PROSITE" id="PS51007">
    <property type="entry name" value="CYTC"/>
    <property type="match status" value="3"/>
</dbReference>
<dbReference type="InterPro" id="IPR014353">
    <property type="entry name" value="Membr-bd_ADH_cyt_c"/>
</dbReference>
<accession>A0A2S9I6C1</accession>
<keyword evidence="7 10" id="KW-0408">Iron</keyword>
<comment type="subcellular location">
    <subcellularLocation>
        <location evidence="1">Cell membrane</location>
    </subcellularLocation>
</comment>
<dbReference type="PANTHER" id="PTHR35008">
    <property type="entry name" value="BLL4482 PROTEIN-RELATED"/>
    <property type="match status" value="1"/>
</dbReference>
<feature type="transmembrane region" description="Helical" evidence="11">
    <location>
        <begin position="20"/>
        <end position="45"/>
    </location>
</feature>
<feature type="binding site" description="covalent" evidence="9">
    <location>
        <position position="79"/>
    </location>
    <ligand>
        <name>heme c</name>
        <dbReference type="ChEBI" id="CHEBI:61717"/>
        <label>1</label>
    </ligand>
</feature>
<dbReference type="GO" id="GO:0020037">
    <property type="term" value="F:heme binding"/>
    <property type="evidence" value="ECO:0007669"/>
    <property type="project" value="InterPro"/>
</dbReference>
<dbReference type="Pfam" id="PF00034">
    <property type="entry name" value="Cytochrom_C"/>
    <property type="match status" value="3"/>
</dbReference>
<dbReference type="GO" id="GO:0005886">
    <property type="term" value="C:plasma membrane"/>
    <property type="evidence" value="ECO:0007669"/>
    <property type="project" value="UniProtKB-SubCell"/>
</dbReference>
<feature type="binding site" description="covalent" evidence="9">
    <location>
        <position position="76"/>
    </location>
    <ligand>
        <name>heme c</name>
        <dbReference type="ChEBI" id="CHEBI:61717"/>
        <label>1</label>
    </ligand>
</feature>
<dbReference type="OrthoDB" id="9811281at2"/>
<dbReference type="SUPFAM" id="SSF46626">
    <property type="entry name" value="Cytochrome c"/>
    <property type="match status" value="3"/>
</dbReference>
<feature type="domain" description="Cytochrome c" evidence="12">
    <location>
        <begin position="344"/>
        <end position="434"/>
    </location>
</feature>
<feature type="binding site" description="covalent" evidence="9">
    <location>
        <position position="225"/>
    </location>
    <ligand>
        <name>heme c</name>
        <dbReference type="ChEBI" id="CHEBI:61717"/>
        <label>2</label>
    </ligand>
</feature>
<dbReference type="InterPro" id="IPR051459">
    <property type="entry name" value="Cytochrome_c-type_DH"/>
</dbReference>
<dbReference type="InterPro" id="IPR036909">
    <property type="entry name" value="Cyt_c-like_dom_sf"/>
</dbReference>
<evidence type="ECO:0000256" key="11">
    <source>
        <dbReference type="SAM" id="Phobius"/>
    </source>
</evidence>
<sequence>MKNGQGKTKNHTQCSTTSRLCRWTSGIVACVAVAAVLAWLATLIIPKPGYPLAKISLPMDEQQVARGEYLARVGDCVACHTALGKPAFSGGLPIASPIGGMIPPNITPDKETGIGNYSFGDFERAVRYGIAPSGDTLYPAMPWTSYSRITDNDMAALYAYFMHGVTPVAAPREHNTIPWPLSMRWPMTWWRWLFAPKPLPPGPLPKEPVALGAYYVTGLGHCGACHTPRAITLQEVVFDNSKGTQYLSGGQVIDGYSVPSLRGEQRSGLGQTHADEIVALLKTGRSDKTATFGPMSDVVTHSTQYMSDSDLSAIAAYLRSLQPNIIQDKPYYDLTTLNQLSRGEALSPGAKQYLSHCEGCHLSNGLGYKNKFPALALNTMVNNPDPASLIKIVLEGATNAETKHSDTLYSMPAYADSLSDGNIADILNFIRSSWGNQAPEVSASAVAEVRQNITTRNANSVRD</sequence>
<keyword evidence="8 11" id="KW-0472">Membrane</keyword>
<feature type="binding site" description="covalent" evidence="9">
    <location>
        <position position="360"/>
    </location>
    <ligand>
        <name>heme c</name>
        <dbReference type="ChEBI" id="CHEBI:61717"/>
        <label>3</label>
    </ligand>
</feature>
<evidence type="ECO:0000256" key="7">
    <source>
        <dbReference type="ARBA" id="ARBA00023004"/>
    </source>
</evidence>
<dbReference type="Gene3D" id="1.10.760.10">
    <property type="entry name" value="Cytochrome c-like domain"/>
    <property type="match status" value="3"/>
</dbReference>
<evidence type="ECO:0000259" key="12">
    <source>
        <dbReference type="PROSITE" id="PS51007"/>
    </source>
</evidence>
<feature type="domain" description="Cytochrome c" evidence="12">
    <location>
        <begin position="62"/>
        <end position="165"/>
    </location>
</feature>
<comment type="caution">
    <text evidence="13">The sequence shown here is derived from an EMBL/GenBank/DDBJ whole genome shotgun (WGS) entry which is preliminary data.</text>
</comment>
<dbReference type="GO" id="GO:0005506">
    <property type="term" value="F:iron ion binding"/>
    <property type="evidence" value="ECO:0007669"/>
    <property type="project" value="InterPro"/>
</dbReference>
<protein>
    <submittedName>
        <fullName evidence="13">Alcohol dehydrogenase</fullName>
    </submittedName>
</protein>
<keyword evidence="11" id="KW-1133">Transmembrane helix</keyword>
<name>A0A2S9I6C1_9GAMM</name>
<feature type="binding site" description="axial binding residue" evidence="10">
    <location>
        <position position="226"/>
    </location>
    <ligand>
        <name>heme c</name>
        <dbReference type="ChEBI" id="CHEBI:61717"/>
        <label>2</label>
    </ligand>
    <ligandPart>
        <name>Fe</name>
        <dbReference type="ChEBI" id="CHEBI:18248"/>
    </ligandPart>
</feature>
<dbReference type="GO" id="GO:0009055">
    <property type="term" value="F:electron transfer activity"/>
    <property type="evidence" value="ECO:0007669"/>
    <property type="project" value="InterPro"/>
</dbReference>
<evidence type="ECO:0000256" key="8">
    <source>
        <dbReference type="ARBA" id="ARBA00023136"/>
    </source>
</evidence>
<dbReference type="GO" id="GO:0016614">
    <property type="term" value="F:oxidoreductase activity, acting on CH-OH group of donors"/>
    <property type="evidence" value="ECO:0007669"/>
    <property type="project" value="InterPro"/>
</dbReference>